<gene>
    <name evidence="1" type="ORF">GCM10011577_39090</name>
</gene>
<dbReference type="RefSeq" id="WP_188813784.1">
    <property type="nucleotide sequence ID" value="NZ_BAAAWV010000001.1"/>
</dbReference>
<name>A0ABQ1Y2B0_9MICC</name>
<organism evidence="1 2">
    <name type="scientific">Pseudarthrobacter polychromogenes</name>
    <dbReference type="NCBI Taxonomy" id="1676"/>
    <lineage>
        <taxon>Bacteria</taxon>
        <taxon>Bacillati</taxon>
        <taxon>Actinomycetota</taxon>
        <taxon>Actinomycetes</taxon>
        <taxon>Micrococcales</taxon>
        <taxon>Micrococcaceae</taxon>
        <taxon>Pseudarthrobacter</taxon>
    </lineage>
</organism>
<dbReference type="EMBL" id="BMKU01000019">
    <property type="protein sequence ID" value="GGH10325.1"/>
    <property type="molecule type" value="Genomic_DNA"/>
</dbReference>
<proteinExistence type="predicted"/>
<protein>
    <recommendedName>
        <fullName evidence="3">HNH endonuclease</fullName>
    </recommendedName>
</protein>
<sequence>MSEGVTIPAWTGRRRAEALAFVKALGRRNKSVCCICKQGIDYDLTYPHPQSCSVQHVKSRFNYPHLTWEKSNWEPAHLDCNKAAGIQGEQGLGTTSEDW</sequence>
<evidence type="ECO:0000313" key="1">
    <source>
        <dbReference type="EMBL" id="GGH10325.1"/>
    </source>
</evidence>
<comment type="caution">
    <text evidence="1">The sequence shown here is derived from an EMBL/GenBank/DDBJ whole genome shotgun (WGS) entry which is preliminary data.</text>
</comment>
<dbReference type="Proteomes" id="UP000596938">
    <property type="component" value="Unassembled WGS sequence"/>
</dbReference>
<keyword evidence="2" id="KW-1185">Reference proteome</keyword>
<evidence type="ECO:0000313" key="2">
    <source>
        <dbReference type="Proteomes" id="UP000596938"/>
    </source>
</evidence>
<reference evidence="2" key="1">
    <citation type="journal article" date="2019" name="Int. J. Syst. Evol. Microbiol.">
        <title>The Global Catalogue of Microorganisms (GCM) 10K type strain sequencing project: providing services to taxonomists for standard genome sequencing and annotation.</title>
        <authorList>
            <consortium name="The Broad Institute Genomics Platform"/>
            <consortium name="The Broad Institute Genome Sequencing Center for Infectious Disease"/>
            <person name="Wu L."/>
            <person name="Ma J."/>
        </authorList>
    </citation>
    <scope>NUCLEOTIDE SEQUENCE [LARGE SCALE GENOMIC DNA]</scope>
    <source>
        <strain evidence="2">CGMCC 1.1927</strain>
    </source>
</reference>
<evidence type="ECO:0008006" key="3">
    <source>
        <dbReference type="Google" id="ProtNLM"/>
    </source>
</evidence>
<accession>A0ABQ1Y2B0</accession>